<feature type="domain" description="Penicillin-binding protein transpeptidase" evidence="19">
    <location>
        <begin position="330"/>
        <end position="619"/>
    </location>
</feature>
<dbReference type="FunFam" id="1.10.3810.10:FF:000001">
    <property type="entry name" value="Penicillin-binding protein 1A"/>
    <property type="match status" value="1"/>
</dbReference>
<evidence type="ECO:0000256" key="6">
    <source>
        <dbReference type="ARBA" id="ARBA00022670"/>
    </source>
</evidence>
<feature type="region of interest" description="Disordered" evidence="17">
    <location>
        <begin position="691"/>
        <end position="717"/>
    </location>
</feature>
<evidence type="ECO:0000256" key="5">
    <source>
        <dbReference type="ARBA" id="ARBA00022645"/>
    </source>
</evidence>
<evidence type="ECO:0000256" key="1">
    <source>
        <dbReference type="ARBA" id="ARBA00004236"/>
    </source>
</evidence>
<dbReference type="PATRIC" id="fig|1618355.3.peg.785"/>
<evidence type="ECO:0000256" key="12">
    <source>
        <dbReference type="ARBA" id="ARBA00023136"/>
    </source>
</evidence>
<keyword evidence="7" id="KW-0328">Glycosyltransferase</keyword>
<dbReference type="PANTHER" id="PTHR32282">
    <property type="entry name" value="BINDING PROTEIN TRANSPEPTIDASE, PUTATIVE-RELATED"/>
    <property type="match status" value="1"/>
</dbReference>
<dbReference type="Gene3D" id="3.40.710.10">
    <property type="entry name" value="DD-peptidase/beta-lactamase superfamily"/>
    <property type="match status" value="1"/>
</dbReference>
<feature type="transmembrane region" description="Helical" evidence="18">
    <location>
        <begin position="26"/>
        <end position="44"/>
    </location>
</feature>
<dbReference type="SUPFAM" id="SSF53955">
    <property type="entry name" value="Lysozyme-like"/>
    <property type="match status" value="1"/>
</dbReference>
<comment type="similarity">
    <text evidence="2">In the C-terminal section; belongs to the transpeptidase family.</text>
</comment>
<comment type="caution">
    <text evidence="21">The sequence shown here is derived from an EMBL/GenBank/DDBJ whole genome shotgun (WGS) entry which is preliminary data.</text>
</comment>
<dbReference type="Gene3D" id="1.10.3810.10">
    <property type="entry name" value="Biosynthetic peptidoglycan transglycosylase-like"/>
    <property type="match status" value="1"/>
</dbReference>
<dbReference type="InterPro" id="IPR036950">
    <property type="entry name" value="PBP_transglycosylase"/>
</dbReference>
<evidence type="ECO:0000256" key="18">
    <source>
        <dbReference type="SAM" id="Phobius"/>
    </source>
</evidence>
<dbReference type="EMBL" id="LCPP01000028">
    <property type="protein sequence ID" value="KKU99548.1"/>
    <property type="molecule type" value="Genomic_DNA"/>
</dbReference>
<dbReference type="Pfam" id="PF00905">
    <property type="entry name" value="Transpeptidase"/>
    <property type="match status" value="1"/>
</dbReference>
<evidence type="ECO:0000256" key="8">
    <source>
        <dbReference type="ARBA" id="ARBA00022679"/>
    </source>
</evidence>
<dbReference type="GO" id="GO:0008658">
    <property type="term" value="F:penicillin binding"/>
    <property type="evidence" value="ECO:0007669"/>
    <property type="project" value="InterPro"/>
</dbReference>
<dbReference type="GO" id="GO:0008955">
    <property type="term" value="F:peptidoglycan glycosyltransferase activity"/>
    <property type="evidence" value="ECO:0007669"/>
    <property type="project" value="UniProtKB-EC"/>
</dbReference>
<keyword evidence="4" id="KW-1003">Cell membrane</keyword>
<keyword evidence="13" id="KW-0511">Multifunctional enzyme</keyword>
<keyword evidence="8" id="KW-0808">Transferase</keyword>
<dbReference type="InterPro" id="IPR001460">
    <property type="entry name" value="PCN-bd_Tpept"/>
</dbReference>
<evidence type="ECO:0000256" key="17">
    <source>
        <dbReference type="SAM" id="MobiDB-lite"/>
    </source>
</evidence>
<evidence type="ECO:0000256" key="4">
    <source>
        <dbReference type="ARBA" id="ARBA00022475"/>
    </source>
</evidence>
<feature type="domain" description="Glycosyl transferase family 51" evidence="20">
    <location>
        <begin position="68"/>
        <end position="243"/>
    </location>
</feature>
<keyword evidence="9" id="KW-0378">Hydrolase</keyword>
<feature type="compositionally biased region" description="Polar residues" evidence="17">
    <location>
        <begin position="708"/>
        <end position="717"/>
    </location>
</feature>
<dbReference type="GO" id="GO:0008360">
    <property type="term" value="P:regulation of cell shape"/>
    <property type="evidence" value="ECO:0007669"/>
    <property type="project" value="UniProtKB-KW"/>
</dbReference>
<organism evidence="21 22">
    <name type="scientific">Candidatus Amesbacteria bacterium GW2011_GWA1_48_9</name>
    <dbReference type="NCBI Taxonomy" id="1618355"/>
    <lineage>
        <taxon>Bacteria</taxon>
        <taxon>Candidatus Amesiibacteriota</taxon>
    </lineage>
</organism>
<evidence type="ECO:0000256" key="3">
    <source>
        <dbReference type="ARBA" id="ARBA00007739"/>
    </source>
</evidence>
<evidence type="ECO:0000259" key="20">
    <source>
        <dbReference type="Pfam" id="PF00912"/>
    </source>
</evidence>
<keyword evidence="11" id="KW-0573">Peptidoglycan synthesis</keyword>
<evidence type="ECO:0000256" key="10">
    <source>
        <dbReference type="ARBA" id="ARBA00022960"/>
    </source>
</evidence>
<evidence type="ECO:0000256" key="15">
    <source>
        <dbReference type="ARBA" id="ARBA00034000"/>
    </source>
</evidence>
<keyword evidence="6" id="KW-0645">Protease</keyword>
<dbReference type="InterPro" id="IPR050396">
    <property type="entry name" value="Glycosyltr_51/Transpeptidase"/>
</dbReference>
<dbReference type="GO" id="GO:0071555">
    <property type="term" value="P:cell wall organization"/>
    <property type="evidence" value="ECO:0007669"/>
    <property type="project" value="UniProtKB-KW"/>
</dbReference>
<dbReference type="GO" id="GO:0009252">
    <property type="term" value="P:peptidoglycan biosynthetic process"/>
    <property type="evidence" value="ECO:0007669"/>
    <property type="project" value="UniProtKB-KW"/>
</dbReference>
<evidence type="ECO:0000259" key="19">
    <source>
        <dbReference type="Pfam" id="PF00905"/>
    </source>
</evidence>
<evidence type="ECO:0000256" key="14">
    <source>
        <dbReference type="ARBA" id="ARBA00023316"/>
    </source>
</evidence>
<keyword evidence="14" id="KW-0961">Cell wall biogenesis/degradation</keyword>
<evidence type="ECO:0000256" key="13">
    <source>
        <dbReference type="ARBA" id="ARBA00023268"/>
    </source>
</evidence>
<evidence type="ECO:0000313" key="22">
    <source>
        <dbReference type="Proteomes" id="UP000034637"/>
    </source>
</evidence>
<dbReference type="GO" id="GO:0005886">
    <property type="term" value="C:plasma membrane"/>
    <property type="evidence" value="ECO:0007669"/>
    <property type="project" value="UniProtKB-SubCell"/>
</dbReference>
<dbReference type="InterPro" id="IPR012338">
    <property type="entry name" value="Beta-lactam/transpept-like"/>
</dbReference>
<comment type="catalytic activity">
    <reaction evidence="16">
        <text>[GlcNAc-(1-&gt;4)-Mur2Ac(oyl-L-Ala-gamma-D-Glu-L-Lys-D-Ala-D-Ala)](n)-di-trans,octa-cis-undecaprenyl diphosphate + beta-D-GlcNAc-(1-&gt;4)-Mur2Ac(oyl-L-Ala-gamma-D-Glu-L-Lys-D-Ala-D-Ala)-di-trans,octa-cis-undecaprenyl diphosphate = [GlcNAc-(1-&gt;4)-Mur2Ac(oyl-L-Ala-gamma-D-Glu-L-Lys-D-Ala-D-Ala)](n+1)-di-trans,octa-cis-undecaprenyl diphosphate + di-trans,octa-cis-undecaprenyl diphosphate + H(+)</text>
        <dbReference type="Rhea" id="RHEA:23708"/>
        <dbReference type="Rhea" id="RHEA-COMP:9602"/>
        <dbReference type="Rhea" id="RHEA-COMP:9603"/>
        <dbReference type="ChEBI" id="CHEBI:15378"/>
        <dbReference type="ChEBI" id="CHEBI:58405"/>
        <dbReference type="ChEBI" id="CHEBI:60033"/>
        <dbReference type="ChEBI" id="CHEBI:78435"/>
        <dbReference type="EC" id="2.4.99.28"/>
    </reaction>
</comment>
<name>A0A0G1XAD3_9BACT</name>
<gene>
    <name evidence="21" type="ORF">UY33_C0028G0002</name>
</gene>
<protein>
    <submittedName>
        <fullName evidence="21">Uncharacterized protein</fullName>
    </submittedName>
</protein>
<evidence type="ECO:0000256" key="2">
    <source>
        <dbReference type="ARBA" id="ARBA00007090"/>
    </source>
</evidence>
<keyword evidence="10" id="KW-0133">Cell shape</keyword>
<dbReference type="Pfam" id="PF00912">
    <property type="entry name" value="Transgly"/>
    <property type="match status" value="1"/>
</dbReference>
<comment type="similarity">
    <text evidence="3">In the N-terminal section; belongs to the glycosyltransferase 51 family.</text>
</comment>
<reference evidence="21 22" key="1">
    <citation type="journal article" date="2015" name="Nature">
        <title>rRNA introns, odd ribosomes, and small enigmatic genomes across a large radiation of phyla.</title>
        <authorList>
            <person name="Brown C.T."/>
            <person name="Hug L.A."/>
            <person name="Thomas B.C."/>
            <person name="Sharon I."/>
            <person name="Castelle C.J."/>
            <person name="Singh A."/>
            <person name="Wilkins M.J."/>
            <person name="Williams K.H."/>
            <person name="Banfield J.F."/>
        </authorList>
    </citation>
    <scope>NUCLEOTIDE SEQUENCE [LARGE SCALE GENOMIC DNA]</scope>
</reference>
<evidence type="ECO:0000256" key="11">
    <source>
        <dbReference type="ARBA" id="ARBA00022984"/>
    </source>
</evidence>
<dbReference type="InterPro" id="IPR001264">
    <property type="entry name" value="Glyco_trans_51"/>
</dbReference>
<evidence type="ECO:0000256" key="9">
    <source>
        <dbReference type="ARBA" id="ARBA00022801"/>
    </source>
</evidence>
<proteinExistence type="inferred from homology"/>
<accession>A0A0G1XAD3</accession>
<keyword evidence="12 18" id="KW-0472">Membrane</keyword>
<dbReference type="PANTHER" id="PTHR32282:SF11">
    <property type="entry name" value="PENICILLIN-BINDING PROTEIN 1B"/>
    <property type="match status" value="1"/>
</dbReference>
<evidence type="ECO:0000256" key="7">
    <source>
        <dbReference type="ARBA" id="ARBA00022676"/>
    </source>
</evidence>
<evidence type="ECO:0000313" key="21">
    <source>
        <dbReference type="EMBL" id="KKU99548.1"/>
    </source>
</evidence>
<dbReference type="GO" id="GO:0030288">
    <property type="term" value="C:outer membrane-bounded periplasmic space"/>
    <property type="evidence" value="ECO:0007669"/>
    <property type="project" value="TreeGrafter"/>
</dbReference>
<sequence>MSKKTTPNKHPRNKKTLKSRINKKKIVLFSLFLVSCFLFLYFFWDLPNPTRLTSHPSPASTKLLDRRGQLLYEIFTDQRRTPIRLDTLPRYVIDAHLAAEDKDFYKHSGFSLRGISRAIKNTFFRQKLQGGSTITQQLVKKALLSDDRTIRRKAREFILSLAVELIYSKDQILELYLNQVPFGGTAYGLESAAQTYFGKSAADLSLAEAALLAGLPQAPSYYSPFGSSPEKAKDRQQYVLSQMLDNKFITQKQYDEAKDDELRYTPQASLKAPHFSLWVKDLLVQKYSLEKVEQEGLTVITTLDLELQNLAQDIVASEVAKLQKEKVTNGAALVTHPKTGEILSLIGSRDYFDTAIDGNVNVVLARRQPGSAIKPVNYALGLDRRLFTAATLLADKPTCFSQPNQKPYCPDNYDGQFHGPTQVRFALANSFNIPAVKALVINGLVDFVASSSAFGITTFTDPKSYGPSLTLGGGEVTMLDLSTAFGVLANSGTRVDLNPILAVIDRTGKILQQVPSRELSPEESDKTHPLNSYLLNHESYVINPPSNTRVISPGAAFIISHILYDNGARSATFGSSSQLVVKGHPEVSVKTGTTNDKRDNWTLGYNPDILVAVWVGNNDNTPMSRVASGVTGASPIWNKIVTQALKDYPQRWPTQPADVTGATVCSLSGLRVPDNPDPSCQPRYEYFLKGTIPSPDAGSRRDIPIYKPSQSPATSKQITEEPQNIEAQNHAVAFDALGVTLCLDCAGGYSGSDTIRLDPSGKAIKY</sequence>
<keyword evidence="5" id="KW-0121">Carboxypeptidase</keyword>
<dbReference type="Proteomes" id="UP000034637">
    <property type="component" value="Unassembled WGS sequence"/>
</dbReference>
<dbReference type="InterPro" id="IPR023346">
    <property type="entry name" value="Lysozyme-like_dom_sf"/>
</dbReference>
<keyword evidence="18" id="KW-0812">Transmembrane</keyword>
<dbReference type="GO" id="GO:0006508">
    <property type="term" value="P:proteolysis"/>
    <property type="evidence" value="ECO:0007669"/>
    <property type="project" value="UniProtKB-KW"/>
</dbReference>
<comment type="subcellular location">
    <subcellularLocation>
        <location evidence="1">Cell membrane</location>
    </subcellularLocation>
</comment>
<keyword evidence="18" id="KW-1133">Transmembrane helix</keyword>
<evidence type="ECO:0000256" key="16">
    <source>
        <dbReference type="ARBA" id="ARBA00049902"/>
    </source>
</evidence>
<comment type="catalytic activity">
    <reaction evidence="15">
        <text>Preferential cleavage: (Ac)2-L-Lys-D-Ala-|-D-Ala. Also transpeptidation of peptidyl-alanyl moieties that are N-acyl substituents of D-alanine.</text>
        <dbReference type="EC" id="3.4.16.4"/>
    </reaction>
</comment>
<dbReference type="AlphaFoldDB" id="A0A0G1XAD3"/>
<dbReference type="SUPFAM" id="SSF56601">
    <property type="entry name" value="beta-lactamase/transpeptidase-like"/>
    <property type="match status" value="1"/>
</dbReference>
<dbReference type="GO" id="GO:0009002">
    <property type="term" value="F:serine-type D-Ala-D-Ala carboxypeptidase activity"/>
    <property type="evidence" value="ECO:0007669"/>
    <property type="project" value="UniProtKB-EC"/>
</dbReference>